<evidence type="ECO:0000313" key="3">
    <source>
        <dbReference type="EMBL" id="KAH3852698.1"/>
    </source>
</evidence>
<keyword evidence="4" id="KW-1185">Reference proteome</keyword>
<dbReference type="EMBL" id="JAIWYP010000003">
    <property type="protein sequence ID" value="KAH3852698.1"/>
    <property type="molecule type" value="Genomic_DNA"/>
</dbReference>
<evidence type="ECO:0000313" key="4">
    <source>
        <dbReference type="Proteomes" id="UP000828390"/>
    </source>
</evidence>
<reference evidence="2" key="2">
    <citation type="submission" date="2020-11" db="EMBL/GenBank/DDBJ databases">
        <authorList>
            <person name="McCartney M.A."/>
            <person name="Auch B."/>
            <person name="Kono T."/>
            <person name="Mallez S."/>
            <person name="Becker A."/>
            <person name="Gohl D.M."/>
            <person name="Silverstein K.A.T."/>
            <person name="Koren S."/>
            <person name="Bechman K.B."/>
            <person name="Herman A."/>
            <person name="Abrahante J.E."/>
            <person name="Garbe J."/>
        </authorList>
    </citation>
    <scope>NUCLEOTIDE SEQUENCE</scope>
    <source>
        <strain evidence="2">Duluth1</strain>
        <tissue evidence="2">Whole animal</tissue>
    </source>
</reference>
<accession>A0A9D4L7D4</accession>
<reference evidence="2" key="1">
    <citation type="journal article" date="2019" name="bioRxiv">
        <title>The Genome of the Zebra Mussel, Dreissena polymorpha: A Resource for Invasive Species Research.</title>
        <authorList>
            <person name="McCartney M.A."/>
            <person name="Auch B."/>
            <person name="Kono T."/>
            <person name="Mallez S."/>
            <person name="Zhang Y."/>
            <person name="Obille A."/>
            <person name="Becker A."/>
            <person name="Abrahante J.E."/>
            <person name="Garbe J."/>
            <person name="Badalamenti J.P."/>
            <person name="Herman A."/>
            <person name="Mangelson H."/>
            <person name="Liachko I."/>
            <person name="Sullivan S."/>
            <person name="Sone E.D."/>
            <person name="Koren S."/>
            <person name="Silverstein K.A.T."/>
            <person name="Beckman K.B."/>
            <person name="Gohl D.M."/>
        </authorList>
    </citation>
    <scope>NUCLEOTIDE SEQUENCE</scope>
    <source>
        <strain evidence="2">Duluth1</strain>
        <tissue evidence="2">Whole animal</tissue>
    </source>
</reference>
<protein>
    <submittedName>
        <fullName evidence="2">Uncharacterized protein</fullName>
    </submittedName>
</protein>
<feature type="region of interest" description="Disordered" evidence="1">
    <location>
        <begin position="106"/>
        <end position="130"/>
    </location>
</feature>
<dbReference type="AlphaFoldDB" id="A0A9D4L7D4"/>
<sequence length="201" mass="22033">MPVASRKSAGLPMYRSFTGSLPVFTGAPPGHHRRQPERCRSSAGVYMGPGAATVPSRLFPVASRLFPVPRRSLPVLHGDSRFTPQVLNICILTRWSPDCPRSSPVHPGRPRWSPVHPGRAPVHPGRSRITHRGSTGIIVRMGLKPVNPGLFNNMSMHTCYSNREGAGSRVSNVVLGHVPDHMITSIKYLPWTKSVYALRPA</sequence>
<dbReference type="EMBL" id="JAIWYP010000003">
    <property type="protein sequence ID" value="KAH3852649.1"/>
    <property type="molecule type" value="Genomic_DNA"/>
</dbReference>
<evidence type="ECO:0000313" key="2">
    <source>
        <dbReference type="EMBL" id="KAH3852649.1"/>
    </source>
</evidence>
<name>A0A9D4L7D4_DREPO</name>
<evidence type="ECO:0000256" key="1">
    <source>
        <dbReference type="SAM" id="MobiDB-lite"/>
    </source>
</evidence>
<gene>
    <name evidence="2" type="ORF">DPMN_095162</name>
    <name evidence="3" type="ORF">DPMN_095211</name>
</gene>
<comment type="caution">
    <text evidence="2">The sequence shown here is derived from an EMBL/GenBank/DDBJ whole genome shotgun (WGS) entry which is preliminary data.</text>
</comment>
<proteinExistence type="predicted"/>
<dbReference type="Proteomes" id="UP000828390">
    <property type="component" value="Unassembled WGS sequence"/>
</dbReference>
<organism evidence="2 4">
    <name type="scientific">Dreissena polymorpha</name>
    <name type="common">Zebra mussel</name>
    <name type="synonym">Mytilus polymorpha</name>
    <dbReference type="NCBI Taxonomy" id="45954"/>
    <lineage>
        <taxon>Eukaryota</taxon>
        <taxon>Metazoa</taxon>
        <taxon>Spiralia</taxon>
        <taxon>Lophotrochozoa</taxon>
        <taxon>Mollusca</taxon>
        <taxon>Bivalvia</taxon>
        <taxon>Autobranchia</taxon>
        <taxon>Heteroconchia</taxon>
        <taxon>Euheterodonta</taxon>
        <taxon>Imparidentia</taxon>
        <taxon>Neoheterodontei</taxon>
        <taxon>Myida</taxon>
        <taxon>Dreissenoidea</taxon>
        <taxon>Dreissenidae</taxon>
        <taxon>Dreissena</taxon>
    </lineage>
</organism>